<keyword evidence="2" id="KW-1185">Reference proteome</keyword>
<accession>A0ABM1T051</accession>
<sequence length="1234" mass="139837">MSNDSKQKSVENVDLFVGRLMRACGTLLQENADLTTSEAEEIAIAVKLSCEVFQTRSNLGSEGAQLAFSLYHIIIGLLRMKCYEWAILLAVQLKSFLMNSDNKIVSTVVHNCYVIFWNSAVEVEQKSEKLFLEDGRHHQALQLRCTALQFLCFKVEEAKNVAEKTHKAMLWFLANSNSQQGLEPDLVNKFFSSILQSIGRSVIKHNDSCLSLVSVLLGVLLDWNITMYRHCSNSSYKFKLTSQWISIKKDLTSTDIEEVSRLLNKCTELVDAVTQVLIPQDSYLEERKRSLKQVDSNQSIVELIGSEFSRTDLFLQALESCSSIVFDFVKELGNSESNTQCSPEISLGILPVLKLHMKLLMKQQEADLLSVNQLLTQTHCKVFTASLRLLRELVYQSQESKTWKAVMEDVLEEAKNVENGLDHCVGDSNSFSNSLMLSGTEAGNLGIIFFNQSCYQEAVPFLNFSCKCLTSLVETSDLTSEVKKSCTDSLFKRFELLAQCYCQIGDLKEALASVVKGLKWNINKLNTAIEIWLKVKREAFRKNNKEIIKITTQHQLDNSGITIDRLVQVELLQAELIGYKGERYDTIDACYAVVLELLQISETNLEKGFVLTELAELIWSHNFPFKWTAAECCQRAIDLLEEIIKMDALSEFQMVQVKLQLASSYFWLYETRVQELQKASQEEVKKSPIISLEDKQEANQLPRGDEDDKDDVCDINPAYPHVNLQLEIESLKPLDSALDLWKDVFLTKNGVQQSIIKDKQIIEYIKCAAESYAVLQHVYQEIQALLVLQQSSHLLNNQSEEIYSISRLVHVLSKFRMLDVAETLVKRGEDLLKEITDAKLLSLQLLPLLQSRFTLAYLEFLYHSGKFDTGRELLKRCESSPLWEKNTKTTMLLQAEAKLVACLFNLLPSSAFSSSSIQRGDCASKNKLFPENPIVLALDAWKLCMGLIKYLSSAEAQKSYKDYLSYKPALLHTLLSSTILVGQLYIDIGAPREARCYLKDTLKVAQEMALAYRSAEFLLTLANLDAVCENINDCKVKLNGVEYILHTSLPATSVNSEAAREKNELSEGSDEEDFLVRRPGRSLRGTVREQLLHGRRETESSPISQQHVKTSIPTQWEHSISCCCNLCQHIKLHSLELEIVGLQAYCLAVMGSRSRAIRWLKNILKLVTFLADKVDFLLTSAVKMISIDNNVSNKQKYGKTKPVIKIPLYFYFLCLKLGVNLLNFIYLMEIISGL</sequence>
<keyword evidence="1" id="KW-0812">Transmembrane</keyword>
<organism evidence="2 3">
    <name type="scientific">Limulus polyphemus</name>
    <name type="common">Atlantic horseshoe crab</name>
    <dbReference type="NCBI Taxonomy" id="6850"/>
    <lineage>
        <taxon>Eukaryota</taxon>
        <taxon>Metazoa</taxon>
        <taxon>Ecdysozoa</taxon>
        <taxon>Arthropoda</taxon>
        <taxon>Chelicerata</taxon>
        <taxon>Merostomata</taxon>
        <taxon>Xiphosura</taxon>
        <taxon>Limulidae</taxon>
        <taxon>Limulus</taxon>
    </lineage>
</organism>
<dbReference type="PANTHER" id="PTHR12792">
    <property type="entry name" value="EXTRA SPINDLE POLES 1-RELATED"/>
    <property type="match status" value="1"/>
</dbReference>
<dbReference type="GeneID" id="106465617"/>
<evidence type="ECO:0000256" key="1">
    <source>
        <dbReference type="SAM" id="Phobius"/>
    </source>
</evidence>
<reference evidence="3" key="1">
    <citation type="submission" date="2025-08" db="UniProtKB">
        <authorList>
            <consortium name="RefSeq"/>
        </authorList>
    </citation>
    <scope>IDENTIFICATION</scope>
    <source>
        <tissue evidence="3">Muscle</tissue>
    </source>
</reference>
<dbReference type="PANTHER" id="PTHR12792:SF0">
    <property type="entry name" value="SEPARIN"/>
    <property type="match status" value="1"/>
</dbReference>
<proteinExistence type="predicted"/>
<keyword evidence="1" id="KW-0472">Membrane</keyword>
<evidence type="ECO:0000313" key="3">
    <source>
        <dbReference type="RefSeq" id="XP_022249257.1"/>
    </source>
</evidence>
<protein>
    <submittedName>
        <fullName evidence="3">Uncharacterized protein LOC106465617</fullName>
    </submittedName>
</protein>
<name>A0ABM1T051_LIMPO</name>
<gene>
    <name evidence="3" type="primary">LOC106465617</name>
</gene>
<evidence type="ECO:0000313" key="2">
    <source>
        <dbReference type="Proteomes" id="UP000694941"/>
    </source>
</evidence>
<dbReference type="InterPro" id="IPR005314">
    <property type="entry name" value="Peptidase_C50"/>
</dbReference>
<feature type="transmembrane region" description="Helical" evidence="1">
    <location>
        <begin position="1208"/>
        <end position="1228"/>
    </location>
</feature>
<dbReference type="RefSeq" id="XP_022249257.1">
    <property type="nucleotide sequence ID" value="XM_022393549.1"/>
</dbReference>
<dbReference type="Proteomes" id="UP000694941">
    <property type="component" value="Unplaced"/>
</dbReference>
<keyword evidence="1" id="KW-1133">Transmembrane helix</keyword>